<organism evidence="2 3">
    <name type="scientific">Aaosphaeria arxii CBS 175.79</name>
    <dbReference type="NCBI Taxonomy" id="1450172"/>
    <lineage>
        <taxon>Eukaryota</taxon>
        <taxon>Fungi</taxon>
        <taxon>Dikarya</taxon>
        <taxon>Ascomycota</taxon>
        <taxon>Pezizomycotina</taxon>
        <taxon>Dothideomycetes</taxon>
        <taxon>Pleosporomycetidae</taxon>
        <taxon>Pleosporales</taxon>
        <taxon>Pleosporales incertae sedis</taxon>
        <taxon>Aaosphaeria</taxon>
    </lineage>
</organism>
<dbReference type="RefSeq" id="XP_033378206.1">
    <property type="nucleotide sequence ID" value="XM_033529341.1"/>
</dbReference>
<accession>A0A6A5XAQ3</accession>
<dbReference type="AlphaFoldDB" id="A0A6A5XAQ3"/>
<name>A0A6A5XAQ3_9PLEO</name>
<proteinExistence type="predicted"/>
<protein>
    <submittedName>
        <fullName evidence="2">Uncharacterized protein</fullName>
    </submittedName>
</protein>
<evidence type="ECO:0000313" key="3">
    <source>
        <dbReference type="Proteomes" id="UP000799778"/>
    </source>
</evidence>
<evidence type="ECO:0000313" key="2">
    <source>
        <dbReference type="EMBL" id="KAF2009867.1"/>
    </source>
</evidence>
<feature type="chain" id="PRO_5025691420" evidence="1">
    <location>
        <begin position="20"/>
        <end position="93"/>
    </location>
</feature>
<evidence type="ECO:0000256" key="1">
    <source>
        <dbReference type="SAM" id="SignalP"/>
    </source>
</evidence>
<reference evidence="2" key="1">
    <citation type="journal article" date="2020" name="Stud. Mycol.">
        <title>101 Dothideomycetes genomes: a test case for predicting lifestyles and emergence of pathogens.</title>
        <authorList>
            <person name="Haridas S."/>
            <person name="Albert R."/>
            <person name="Binder M."/>
            <person name="Bloem J."/>
            <person name="Labutti K."/>
            <person name="Salamov A."/>
            <person name="Andreopoulos B."/>
            <person name="Baker S."/>
            <person name="Barry K."/>
            <person name="Bills G."/>
            <person name="Bluhm B."/>
            <person name="Cannon C."/>
            <person name="Castanera R."/>
            <person name="Culley D."/>
            <person name="Daum C."/>
            <person name="Ezra D."/>
            <person name="Gonzalez J."/>
            <person name="Henrissat B."/>
            <person name="Kuo A."/>
            <person name="Liang C."/>
            <person name="Lipzen A."/>
            <person name="Lutzoni F."/>
            <person name="Magnuson J."/>
            <person name="Mondo S."/>
            <person name="Nolan M."/>
            <person name="Ohm R."/>
            <person name="Pangilinan J."/>
            <person name="Park H.-J."/>
            <person name="Ramirez L."/>
            <person name="Alfaro M."/>
            <person name="Sun H."/>
            <person name="Tritt A."/>
            <person name="Yoshinaga Y."/>
            <person name="Zwiers L.-H."/>
            <person name="Turgeon B."/>
            <person name="Goodwin S."/>
            <person name="Spatafora J."/>
            <person name="Crous P."/>
            <person name="Grigoriev I."/>
        </authorList>
    </citation>
    <scope>NUCLEOTIDE SEQUENCE</scope>
    <source>
        <strain evidence="2">CBS 175.79</strain>
    </source>
</reference>
<dbReference type="EMBL" id="ML978077">
    <property type="protein sequence ID" value="KAF2009867.1"/>
    <property type="molecule type" value="Genomic_DNA"/>
</dbReference>
<keyword evidence="3" id="KW-1185">Reference proteome</keyword>
<keyword evidence="1" id="KW-0732">Signal</keyword>
<feature type="signal peptide" evidence="1">
    <location>
        <begin position="1"/>
        <end position="19"/>
    </location>
</feature>
<dbReference type="GeneID" id="54286738"/>
<sequence length="93" mass="10523">MLLHVLLFLASNYGRRVQTMKLYRCRQPRHIIERATGAVSQLLEDATSSPRSDRGWSGWQDKKALDIIDSLRIHVTPRCIPLASDPCHPSLSA</sequence>
<gene>
    <name evidence="2" type="ORF">BU24DRAFT_427900</name>
</gene>
<dbReference type="Proteomes" id="UP000799778">
    <property type="component" value="Unassembled WGS sequence"/>
</dbReference>